<keyword evidence="1" id="KW-0732">Signal</keyword>
<feature type="chain" id="PRO_5046886095" evidence="1">
    <location>
        <begin position="24"/>
        <end position="273"/>
    </location>
</feature>
<dbReference type="InterPro" id="IPR024370">
    <property type="entry name" value="PBP_domain"/>
</dbReference>
<evidence type="ECO:0000259" key="2">
    <source>
        <dbReference type="Pfam" id="PF12849"/>
    </source>
</evidence>
<name>A0ABN2EAD5_9ACTN</name>
<dbReference type="PANTHER" id="PTHR37945:SF1">
    <property type="entry name" value="EXTRACELLULAR TUNGSTATE BINDING PROTEIN"/>
    <property type="match status" value="1"/>
</dbReference>
<dbReference type="PANTHER" id="PTHR37945">
    <property type="entry name" value="EXTRACELLULAR TUNGSTATE BINDING PROTEIN"/>
    <property type="match status" value="1"/>
</dbReference>
<protein>
    <submittedName>
        <fullName evidence="3">Substrate-binding domain-containing protein</fullName>
    </submittedName>
</protein>
<evidence type="ECO:0000313" key="3">
    <source>
        <dbReference type="EMBL" id="GAA1600203.1"/>
    </source>
</evidence>
<dbReference type="PROSITE" id="PS51257">
    <property type="entry name" value="PROKAR_LIPOPROTEIN"/>
    <property type="match status" value="1"/>
</dbReference>
<sequence length="273" mass="28330">MISRAAGLLLASALIAGCSSSDAAVNSGPSGNLVLATTTSTQDSGLLDVLLPAFDARSDCIVKTVAVGSGQAMKMGEKGDADVLLVHSPAAEEKFMAAGHGASREPVMHNDFVVAGPPADPVGLAGSATAAEALKRIAAKQAPFASRADDSGTNAKELALWKTAGVVPAGAWYLKTGQGMSATLTIANQKQAYTLADRSTFLATKGLQFTVLFEDSADLRNDYHVLVVKHDGVNTACAREFADWVRDRPAQELIATFGIDEFGEALFFADAGR</sequence>
<evidence type="ECO:0000313" key="4">
    <source>
        <dbReference type="Proteomes" id="UP001500393"/>
    </source>
</evidence>
<dbReference type="Pfam" id="PF12849">
    <property type="entry name" value="PBP_like_2"/>
    <property type="match status" value="1"/>
</dbReference>
<dbReference type="Proteomes" id="UP001500393">
    <property type="component" value="Unassembled WGS sequence"/>
</dbReference>
<keyword evidence="4" id="KW-1185">Reference proteome</keyword>
<feature type="domain" description="PBP" evidence="2">
    <location>
        <begin position="30"/>
        <end position="245"/>
    </location>
</feature>
<gene>
    <name evidence="3" type="ORF">GCM10009789_62990</name>
</gene>
<proteinExistence type="predicted"/>
<dbReference type="SUPFAM" id="SSF53850">
    <property type="entry name" value="Periplasmic binding protein-like II"/>
    <property type="match status" value="1"/>
</dbReference>
<comment type="caution">
    <text evidence="3">The sequence shown here is derived from an EMBL/GenBank/DDBJ whole genome shotgun (WGS) entry which is preliminary data.</text>
</comment>
<dbReference type="Gene3D" id="3.40.190.10">
    <property type="entry name" value="Periplasmic binding protein-like II"/>
    <property type="match status" value="2"/>
</dbReference>
<accession>A0ABN2EAD5</accession>
<evidence type="ECO:0000256" key="1">
    <source>
        <dbReference type="SAM" id="SignalP"/>
    </source>
</evidence>
<dbReference type="InterPro" id="IPR052738">
    <property type="entry name" value="ABC-Tungstate_binding"/>
</dbReference>
<organism evidence="3 4">
    <name type="scientific">Kribbella sancticallisti</name>
    <dbReference type="NCBI Taxonomy" id="460087"/>
    <lineage>
        <taxon>Bacteria</taxon>
        <taxon>Bacillati</taxon>
        <taxon>Actinomycetota</taxon>
        <taxon>Actinomycetes</taxon>
        <taxon>Propionibacteriales</taxon>
        <taxon>Kribbellaceae</taxon>
        <taxon>Kribbella</taxon>
    </lineage>
</organism>
<reference evidence="3 4" key="1">
    <citation type="journal article" date="2019" name="Int. J. Syst. Evol. Microbiol.">
        <title>The Global Catalogue of Microorganisms (GCM) 10K type strain sequencing project: providing services to taxonomists for standard genome sequencing and annotation.</title>
        <authorList>
            <consortium name="The Broad Institute Genomics Platform"/>
            <consortium name="The Broad Institute Genome Sequencing Center for Infectious Disease"/>
            <person name="Wu L."/>
            <person name="Ma J."/>
        </authorList>
    </citation>
    <scope>NUCLEOTIDE SEQUENCE [LARGE SCALE GENOMIC DNA]</scope>
    <source>
        <strain evidence="3 4">JCM 14969</strain>
    </source>
</reference>
<dbReference type="EMBL" id="BAAAOS010000048">
    <property type="protein sequence ID" value="GAA1600203.1"/>
    <property type="molecule type" value="Genomic_DNA"/>
</dbReference>
<feature type="signal peptide" evidence="1">
    <location>
        <begin position="1"/>
        <end position="23"/>
    </location>
</feature>